<dbReference type="AlphaFoldDB" id="A0A9I9E308"/>
<sequence length="79" mass="8860">WNWVSGRVRLGFNPFSSDGDGGRRQRRKKGRRSKAETKRERGTPGMAACGVARPFTGGRLSAESGFVGGVRLRRRRRQN</sequence>
<protein>
    <submittedName>
        <fullName evidence="2">Uncharacterized protein</fullName>
    </submittedName>
</protein>
<proteinExistence type="predicted"/>
<dbReference type="Gramene" id="MELO3C027937.2.1">
    <property type="protein sequence ID" value="MELO3C027937.2.1"/>
    <property type="gene ID" value="MELO3C027937.2"/>
</dbReference>
<feature type="region of interest" description="Disordered" evidence="1">
    <location>
        <begin position="12"/>
        <end position="52"/>
    </location>
</feature>
<organism evidence="2">
    <name type="scientific">Cucumis melo</name>
    <name type="common">Muskmelon</name>
    <dbReference type="NCBI Taxonomy" id="3656"/>
    <lineage>
        <taxon>Eukaryota</taxon>
        <taxon>Viridiplantae</taxon>
        <taxon>Streptophyta</taxon>
        <taxon>Embryophyta</taxon>
        <taxon>Tracheophyta</taxon>
        <taxon>Spermatophyta</taxon>
        <taxon>Magnoliopsida</taxon>
        <taxon>eudicotyledons</taxon>
        <taxon>Gunneridae</taxon>
        <taxon>Pentapetalae</taxon>
        <taxon>rosids</taxon>
        <taxon>fabids</taxon>
        <taxon>Cucurbitales</taxon>
        <taxon>Cucurbitaceae</taxon>
        <taxon>Benincaseae</taxon>
        <taxon>Cucumis</taxon>
    </lineage>
</organism>
<evidence type="ECO:0000256" key="1">
    <source>
        <dbReference type="SAM" id="MobiDB-lite"/>
    </source>
</evidence>
<reference evidence="2" key="1">
    <citation type="submission" date="2023-03" db="UniProtKB">
        <authorList>
            <consortium name="EnsemblPlants"/>
        </authorList>
    </citation>
    <scope>IDENTIFICATION</scope>
</reference>
<accession>A0A9I9E308</accession>
<name>A0A9I9E308_CUCME</name>
<evidence type="ECO:0000313" key="2">
    <source>
        <dbReference type="EnsemblPlants" id="MELO3C027937.2.1"/>
    </source>
</evidence>
<dbReference type="EnsemblPlants" id="MELO3C027937.2.1">
    <property type="protein sequence ID" value="MELO3C027937.2.1"/>
    <property type="gene ID" value="MELO3C027937.2"/>
</dbReference>
<feature type="compositionally biased region" description="Basic and acidic residues" evidence="1">
    <location>
        <begin position="33"/>
        <end position="42"/>
    </location>
</feature>